<keyword evidence="4" id="KW-1185">Reference proteome</keyword>
<evidence type="ECO:0000256" key="1">
    <source>
        <dbReference type="ARBA" id="ARBA00010790"/>
    </source>
</evidence>
<comment type="similarity">
    <text evidence="1">Belongs to the GMC oxidoreductase family.</text>
</comment>
<dbReference type="InterPro" id="IPR036188">
    <property type="entry name" value="FAD/NAD-bd_sf"/>
</dbReference>
<accession>A0ABR4CKH2</accession>
<gene>
    <name evidence="3" type="ORF">VTL71DRAFT_13285</name>
</gene>
<feature type="domain" description="Glucose-methanol-choline oxidoreductase C-terminal" evidence="2">
    <location>
        <begin position="101"/>
        <end position="226"/>
    </location>
</feature>
<dbReference type="Proteomes" id="UP001595075">
    <property type="component" value="Unassembled WGS sequence"/>
</dbReference>
<protein>
    <recommendedName>
        <fullName evidence="2">Glucose-methanol-choline oxidoreductase C-terminal domain-containing protein</fullName>
    </recommendedName>
</protein>
<dbReference type="EMBL" id="JAZHXI010000006">
    <property type="protein sequence ID" value="KAL2070259.1"/>
    <property type="molecule type" value="Genomic_DNA"/>
</dbReference>
<evidence type="ECO:0000313" key="4">
    <source>
        <dbReference type="Proteomes" id="UP001595075"/>
    </source>
</evidence>
<dbReference type="Gene3D" id="3.50.50.60">
    <property type="entry name" value="FAD/NAD(P)-binding domain"/>
    <property type="match status" value="2"/>
</dbReference>
<dbReference type="PANTHER" id="PTHR11552">
    <property type="entry name" value="GLUCOSE-METHANOL-CHOLINE GMC OXIDOREDUCTASE"/>
    <property type="match status" value="1"/>
</dbReference>
<organism evidence="3 4">
    <name type="scientific">Oculimacula yallundae</name>
    <dbReference type="NCBI Taxonomy" id="86028"/>
    <lineage>
        <taxon>Eukaryota</taxon>
        <taxon>Fungi</taxon>
        <taxon>Dikarya</taxon>
        <taxon>Ascomycota</taxon>
        <taxon>Pezizomycotina</taxon>
        <taxon>Leotiomycetes</taxon>
        <taxon>Helotiales</taxon>
        <taxon>Ploettnerulaceae</taxon>
        <taxon>Oculimacula</taxon>
    </lineage>
</organism>
<dbReference type="InterPro" id="IPR007867">
    <property type="entry name" value="GMC_OxRtase_C"/>
</dbReference>
<dbReference type="PANTHER" id="PTHR11552:SF138">
    <property type="entry name" value="DEHYDROGENASE PKFF-RELATED"/>
    <property type="match status" value="1"/>
</dbReference>
<sequence>MLTEKFYSPQLLMVLGIGPEATLKKHNISVVSDLPGVGQNMHDSTNVGGITFPVSVSSSSEVKSNSTLLDKANEEFIRSQSGILTNEGGDYIVILLLTTISRGNVTIDSPSMHSKPVISVDWLLEKTDQEIAVQAYRRGREIWSHTANVTTGAESKPGANVTSDEAILEHIQSQGISAIHHGTSTCMMGKKNNTMAVVDSHGRVFVVDELRVIDSSSFAFTPPGHTGRYLRINSGNEDSFPVATSWYWDSLVQFPWDEEPSDIFFSKS</sequence>
<dbReference type="InterPro" id="IPR012132">
    <property type="entry name" value="GMC_OxRdtase"/>
</dbReference>
<dbReference type="SUPFAM" id="SSF54373">
    <property type="entry name" value="FAD-linked reductases, C-terminal domain"/>
    <property type="match status" value="1"/>
</dbReference>
<proteinExistence type="inferred from homology"/>
<dbReference type="Gene3D" id="3.30.560.10">
    <property type="entry name" value="Glucose Oxidase, domain 3"/>
    <property type="match status" value="2"/>
</dbReference>
<name>A0ABR4CKH2_9HELO</name>
<evidence type="ECO:0000259" key="2">
    <source>
        <dbReference type="Pfam" id="PF05199"/>
    </source>
</evidence>
<reference evidence="3 4" key="1">
    <citation type="journal article" date="2024" name="Commun. Biol.">
        <title>Comparative genomic analysis of thermophilic fungi reveals convergent evolutionary adaptations and gene losses.</title>
        <authorList>
            <person name="Steindorff A.S."/>
            <person name="Aguilar-Pontes M.V."/>
            <person name="Robinson A.J."/>
            <person name="Andreopoulos B."/>
            <person name="LaButti K."/>
            <person name="Kuo A."/>
            <person name="Mondo S."/>
            <person name="Riley R."/>
            <person name="Otillar R."/>
            <person name="Haridas S."/>
            <person name="Lipzen A."/>
            <person name="Grimwood J."/>
            <person name="Schmutz J."/>
            <person name="Clum A."/>
            <person name="Reid I.D."/>
            <person name="Moisan M.C."/>
            <person name="Butler G."/>
            <person name="Nguyen T.T.M."/>
            <person name="Dewar K."/>
            <person name="Conant G."/>
            <person name="Drula E."/>
            <person name="Henrissat B."/>
            <person name="Hansel C."/>
            <person name="Singer S."/>
            <person name="Hutchinson M.I."/>
            <person name="de Vries R.P."/>
            <person name="Natvig D.O."/>
            <person name="Powell A.J."/>
            <person name="Tsang A."/>
            <person name="Grigoriev I.V."/>
        </authorList>
    </citation>
    <scope>NUCLEOTIDE SEQUENCE [LARGE SCALE GENOMIC DNA]</scope>
    <source>
        <strain evidence="3 4">CBS 494.80</strain>
    </source>
</reference>
<dbReference type="SUPFAM" id="SSF51905">
    <property type="entry name" value="FAD/NAD(P)-binding domain"/>
    <property type="match status" value="1"/>
</dbReference>
<dbReference type="Pfam" id="PF05199">
    <property type="entry name" value="GMC_oxred_C"/>
    <property type="match status" value="1"/>
</dbReference>
<evidence type="ECO:0000313" key="3">
    <source>
        <dbReference type="EMBL" id="KAL2070259.1"/>
    </source>
</evidence>
<comment type="caution">
    <text evidence="3">The sequence shown here is derived from an EMBL/GenBank/DDBJ whole genome shotgun (WGS) entry which is preliminary data.</text>
</comment>